<feature type="signal peptide" evidence="5">
    <location>
        <begin position="1"/>
        <end position="18"/>
    </location>
</feature>
<keyword evidence="8" id="KW-1185">Reference proteome</keyword>
<dbReference type="PANTHER" id="PTHR42852:SF6">
    <property type="entry name" value="THIOL:DISULFIDE INTERCHANGE PROTEIN DSBE"/>
    <property type="match status" value="1"/>
</dbReference>
<organism evidence="7 8">
    <name type="scientific">Mucilaginibacter boryungensis</name>
    <dbReference type="NCBI Taxonomy" id="768480"/>
    <lineage>
        <taxon>Bacteria</taxon>
        <taxon>Pseudomonadati</taxon>
        <taxon>Bacteroidota</taxon>
        <taxon>Sphingobacteriia</taxon>
        <taxon>Sphingobacteriales</taxon>
        <taxon>Sphingobacteriaceae</taxon>
        <taxon>Mucilaginibacter</taxon>
    </lineage>
</organism>
<dbReference type="InterPro" id="IPR050553">
    <property type="entry name" value="Thioredoxin_ResA/DsbE_sf"/>
</dbReference>
<dbReference type="Gene3D" id="3.40.30.10">
    <property type="entry name" value="Glutaredoxin"/>
    <property type="match status" value="1"/>
</dbReference>
<dbReference type="EMBL" id="JADFFM010000001">
    <property type="protein sequence ID" value="MBE9664913.1"/>
    <property type="molecule type" value="Genomic_DNA"/>
</dbReference>
<reference evidence="7 8" key="1">
    <citation type="submission" date="2020-10" db="EMBL/GenBank/DDBJ databases">
        <title>Mucilaginibacter mali sp. nov., isolated from rhizosphere soil of apple orchard.</title>
        <authorList>
            <person name="Lee J.-S."/>
            <person name="Kim H.S."/>
            <person name="Kim J.-S."/>
        </authorList>
    </citation>
    <scope>NUCLEOTIDE SEQUENCE [LARGE SCALE GENOMIC DNA]</scope>
    <source>
        <strain evidence="7 8">KCTC 23157</strain>
    </source>
</reference>
<protein>
    <submittedName>
        <fullName evidence="7">AhpC/TSA family protein</fullName>
    </submittedName>
</protein>
<dbReference type="InterPro" id="IPR025380">
    <property type="entry name" value="DUF4369"/>
</dbReference>
<feature type="chain" id="PRO_5047092379" evidence="5">
    <location>
        <begin position="19"/>
        <end position="380"/>
    </location>
</feature>
<dbReference type="InterPro" id="IPR036249">
    <property type="entry name" value="Thioredoxin-like_sf"/>
</dbReference>
<dbReference type="PROSITE" id="PS51352">
    <property type="entry name" value="THIOREDOXIN_2"/>
    <property type="match status" value="1"/>
</dbReference>
<dbReference type="RefSeq" id="WP_194104336.1">
    <property type="nucleotide sequence ID" value="NZ_JADFFM010000001.1"/>
</dbReference>
<dbReference type="Pfam" id="PF00578">
    <property type="entry name" value="AhpC-TSA"/>
    <property type="match status" value="1"/>
</dbReference>
<evidence type="ECO:0000313" key="8">
    <source>
        <dbReference type="Proteomes" id="UP000632774"/>
    </source>
</evidence>
<dbReference type="InterPro" id="IPR017937">
    <property type="entry name" value="Thioredoxin_CS"/>
</dbReference>
<feature type="domain" description="Thioredoxin" evidence="6">
    <location>
        <begin position="238"/>
        <end position="380"/>
    </location>
</feature>
<sequence>MKKLIITILAGLPAFVFAQSAYTIKGKAGSIGAPAKVYLSYVVDKKPVVDSANIVNGNFAFAGAVKDLTPASLTLDYKGAGYMNLNRKVKQDVISIYLEQGTISLNSPDSLAKSTVTGTRTNLENAEYKAYMKPATDKMTMLMAEYNATPAETKKTKEFDDAFMPRYNAVQKEQSELTKSYIKSHPDSYLSLVNLNSVGGAYPEYAEMAPWFNALSERVRNTTTGKTYAGRLEKWKLVALGQMAPEFSQADTSGKMVSLSSFKGKYLLIDFWASWCGPCRAENPNVVKAYNKYKDKNFTILGVSLDQPGDKAKWLAAIHKDGLTWTHVSDLQYWNNAASTAYGVQAIPQNYLLDPTGKIIGKNLRGKDLEDKLAQIFDKI</sequence>
<dbReference type="InterPro" id="IPR000866">
    <property type="entry name" value="AhpC/TSA"/>
</dbReference>
<dbReference type="PROSITE" id="PS00194">
    <property type="entry name" value="THIOREDOXIN_1"/>
    <property type="match status" value="1"/>
</dbReference>
<keyword evidence="2" id="KW-0201">Cytochrome c-type biogenesis</keyword>
<proteinExistence type="predicted"/>
<evidence type="ECO:0000256" key="2">
    <source>
        <dbReference type="ARBA" id="ARBA00022748"/>
    </source>
</evidence>
<evidence type="ECO:0000256" key="3">
    <source>
        <dbReference type="ARBA" id="ARBA00023157"/>
    </source>
</evidence>
<keyword evidence="5" id="KW-0732">Signal</keyword>
<dbReference type="Proteomes" id="UP000632774">
    <property type="component" value="Unassembled WGS sequence"/>
</dbReference>
<name>A0ABR9XC12_9SPHI</name>
<evidence type="ECO:0000256" key="4">
    <source>
        <dbReference type="ARBA" id="ARBA00023284"/>
    </source>
</evidence>
<dbReference type="CDD" id="cd02966">
    <property type="entry name" value="TlpA_like_family"/>
    <property type="match status" value="1"/>
</dbReference>
<comment type="subcellular location">
    <subcellularLocation>
        <location evidence="1">Cell envelope</location>
    </subcellularLocation>
</comment>
<dbReference type="Pfam" id="PF14289">
    <property type="entry name" value="DUF4369"/>
    <property type="match status" value="1"/>
</dbReference>
<comment type="caution">
    <text evidence="7">The sequence shown here is derived from an EMBL/GenBank/DDBJ whole genome shotgun (WGS) entry which is preliminary data.</text>
</comment>
<dbReference type="InterPro" id="IPR013766">
    <property type="entry name" value="Thioredoxin_domain"/>
</dbReference>
<accession>A0ABR9XC12</accession>
<evidence type="ECO:0000256" key="1">
    <source>
        <dbReference type="ARBA" id="ARBA00004196"/>
    </source>
</evidence>
<evidence type="ECO:0000259" key="6">
    <source>
        <dbReference type="PROSITE" id="PS51352"/>
    </source>
</evidence>
<dbReference type="SUPFAM" id="SSF52833">
    <property type="entry name" value="Thioredoxin-like"/>
    <property type="match status" value="1"/>
</dbReference>
<evidence type="ECO:0000256" key="5">
    <source>
        <dbReference type="SAM" id="SignalP"/>
    </source>
</evidence>
<dbReference type="PANTHER" id="PTHR42852">
    <property type="entry name" value="THIOL:DISULFIDE INTERCHANGE PROTEIN DSBE"/>
    <property type="match status" value="1"/>
</dbReference>
<evidence type="ECO:0000313" key="7">
    <source>
        <dbReference type="EMBL" id="MBE9664913.1"/>
    </source>
</evidence>
<keyword evidence="3" id="KW-1015">Disulfide bond</keyword>
<keyword evidence="4" id="KW-0676">Redox-active center</keyword>
<gene>
    <name evidence="7" type="ORF">IRJ18_00975</name>
</gene>